<dbReference type="Gene3D" id="3.40.50.720">
    <property type="entry name" value="NAD(P)-binding Rossmann-like Domain"/>
    <property type="match status" value="1"/>
</dbReference>
<feature type="domain" description="Gfo/Idh/MocA-like oxidoreductase N-terminal" evidence="1">
    <location>
        <begin position="2"/>
        <end position="90"/>
    </location>
</feature>
<dbReference type="RefSeq" id="WP_118408469.1">
    <property type="nucleotide sequence ID" value="NZ_QROC01000033.1"/>
</dbReference>
<dbReference type="InterPro" id="IPR051450">
    <property type="entry name" value="Gfo/Idh/MocA_Oxidoreductases"/>
</dbReference>
<name>A0A415HFS1_9BACE</name>
<dbReference type="SUPFAM" id="SSF55347">
    <property type="entry name" value="Glyceraldehyde-3-phosphate dehydrogenase-like, C-terminal domain"/>
    <property type="match status" value="1"/>
</dbReference>
<organism evidence="2 3">
    <name type="scientific">Bacteroides xylanisolvens</name>
    <dbReference type="NCBI Taxonomy" id="371601"/>
    <lineage>
        <taxon>Bacteria</taxon>
        <taxon>Pseudomonadati</taxon>
        <taxon>Bacteroidota</taxon>
        <taxon>Bacteroidia</taxon>
        <taxon>Bacteroidales</taxon>
        <taxon>Bacteroidaceae</taxon>
        <taxon>Bacteroides</taxon>
    </lineage>
</organism>
<accession>A0A415HFS1</accession>
<dbReference type="EMBL" id="QROC01000033">
    <property type="protein sequence ID" value="RHK91518.1"/>
    <property type="molecule type" value="Genomic_DNA"/>
</dbReference>
<protein>
    <submittedName>
        <fullName evidence="2">Gfo/Idh/MocA family oxidoreductase</fullName>
    </submittedName>
</protein>
<dbReference type="InterPro" id="IPR000683">
    <property type="entry name" value="Gfo/Idh/MocA-like_OxRdtase_N"/>
</dbReference>
<dbReference type="InterPro" id="IPR036291">
    <property type="entry name" value="NAD(P)-bd_dom_sf"/>
</dbReference>
<evidence type="ECO:0000313" key="2">
    <source>
        <dbReference type="EMBL" id="RHK91518.1"/>
    </source>
</evidence>
<dbReference type="SUPFAM" id="SSF51735">
    <property type="entry name" value="NAD(P)-binding Rossmann-fold domains"/>
    <property type="match status" value="1"/>
</dbReference>
<dbReference type="Proteomes" id="UP000284417">
    <property type="component" value="Unassembled WGS sequence"/>
</dbReference>
<dbReference type="PANTHER" id="PTHR43377:SF1">
    <property type="entry name" value="BILIVERDIN REDUCTASE A"/>
    <property type="match status" value="1"/>
</dbReference>
<sequence length="325" mass="37395">MKIIVIGLGSMGKRRIRLLSEHQNVEIYGIDSLESRCAEVKEKLGVECFGSIAEAVKLHSIDAAVISTSPLSHAAIIKECLTFNLHVFTEINLVQDGYNENTAFAKEKNLVLFLSSTFLYRKETQIIIEKVHKAKCLLNYIYHVGQYLPDWHPWESYNNYFIGNPKTNGCREIMAIDFPWLVTAFGPIKNVYVVKSKNTELNITYNDNYLITIEHENGAKGVFAVDVMARKPFRHIDIYGEQLQLFWDGTPNSLYEYNIDKKENENIPLSEASEHIDGYAEFITENPYREELNAFLKQIMDQTLIPAWDFERDKVVLDIIDKIEA</sequence>
<dbReference type="PANTHER" id="PTHR43377">
    <property type="entry name" value="BILIVERDIN REDUCTASE A"/>
    <property type="match status" value="1"/>
</dbReference>
<reference evidence="2 3" key="1">
    <citation type="submission" date="2018-08" db="EMBL/GenBank/DDBJ databases">
        <title>A genome reference for cultivated species of the human gut microbiota.</title>
        <authorList>
            <person name="Zou Y."/>
            <person name="Xue W."/>
            <person name="Luo G."/>
        </authorList>
    </citation>
    <scope>NUCLEOTIDE SEQUENCE [LARGE SCALE GENOMIC DNA]</scope>
    <source>
        <strain evidence="2 3">AF39-6AC</strain>
    </source>
</reference>
<evidence type="ECO:0000313" key="3">
    <source>
        <dbReference type="Proteomes" id="UP000284417"/>
    </source>
</evidence>
<evidence type="ECO:0000259" key="1">
    <source>
        <dbReference type="Pfam" id="PF01408"/>
    </source>
</evidence>
<dbReference type="Pfam" id="PF01408">
    <property type="entry name" value="GFO_IDH_MocA"/>
    <property type="match status" value="1"/>
</dbReference>
<gene>
    <name evidence="2" type="ORF">DW042_19865</name>
</gene>
<dbReference type="AlphaFoldDB" id="A0A415HFS1"/>
<dbReference type="GO" id="GO:0000166">
    <property type="term" value="F:nucleotide binding"/>
    <property type="evidence" value="ECO:0007669"/>
    <property type="project" value="InterPro"/>
</dbReference>
<proteinExistence type="predicted"/>
<dbReference type="Gene3D" id="3.30.360.10">
    <property type="entry name" value="Dihydrodipicolinate Reductase, domain 2"/>
    <property type="match status" value="1"/>
</dbReference>
<comment type="caution">
    <text evidence="2">The sequence shown here is derived from an EMBL/GenBank/DDBJ whole genome shotgun (WGS) entry which is preliminary data.</text>
</comment>